<dbReference type="InterPro" id="IPR000182">
    <property type="entry name" value="GNAT_dom"/>
</dbReference>
<dbReference type="InterPro" id="IPR016181">
    <property type="entry name" value="Acyl_CoA_acyltransferase"/>
</dbReference>
<keyword evidence="2" id="KW-0012">Acyltransferase</keyword>
<evidence type="ECO:0000256" key="2">
    <source>
        <dbReference type="ARBA" id="ARBA00023315"/>
    </source>
</evidence>
<dbReference type="PANTHER" id="PTHR43800">
    <property type="entry name" value="PEPTIDYL-LYSINE N-ACETYLTRANSFERASE YJAB"/>
    <property type="match status" value="1"/>
</dbReference>
<dbReference type="SUPFAM" id="SSF55729">
    <property type="entry name" value="Acyl-CoA N-acyltransferases (Nat)"/>
    <property type="match status" value="1"/>
</dbReference>
<dbReference type="PANTHER" id="PTHR43800:SF1">
    <property type="entry name" value="PEPTIDYL-LYSINE N-ACETYLTRANSFERASE YJAB"/>
    <property type="match status" value="1"/>
</dbReference>
<proteinExistence type="predicted"/>
<gene>
    <name evidence="4" type="ORF">WJ0W_003782</name>
</gene>
<dbReference type="CDD" id="cd04301">
    <property type="entry name" value="NAT_SF"/>
    <property type="match status" value="1"/>
</dbReference>
<evidence type="ECO:0000256" key="1">
    <source>
        <dbReference type="ARBA" id="ARBA00022679"/>
    </source>
</evidence>
<protein>
    <submittedName>
        <fullName evidence="4">GNAT family N-acetyltransferase</fullName>
    </submittedName>
</protein>
<accession>A0ABM9G4A5</accession>
<evidence type="ECO:0000259" key="3">
    <source>
        <dbReference type="PROSITE" id="PS51186"/>
    </source>
</evidence>
<evidence type="ECO:0000313" key="5">
    <source>
        <dbReference type="Proteomes" id="UP001154322"/>
    </source>
</evidence>
<dbReference type="Pfam" id="PF00583">
    <property type="entry name" value="Acetyltransf_1"/>
    <property type="match status" value="1"/>
</dbReference>
<sequence length="168" mass="19086">MQLGAELKSTEVVLEADRTFPLGHANPSVRELSPFRHGQFLRLHESAFPGTYRSGRGILERIDTNACVLMYENEDGLQGYIYVEREPEFGVGQIEFIAVAPLSRGRGIGAALLQRGLGYLFEDSRIEKVTLCLRADNEQALRLYRKAGFRELHRLRFYKISGQHSKDD</sequence>
<organism evidence="4 5">
    <name type="scientific">Paenibacillus melissococcoides</name>
    <dbReference type="NCBI Taxonomy" id="2912268"/>
    <lineage>
        <taxon>Bacteria</taxon>
        <taxon>Bacillati</taxon>
        <taxon>Bacillota</taxon>
        <taxon>Bacilli</taxon>
        <taxon>Bacillales</taxon>
        <taxon>Paenibacillaceae</taxon>
        <taxon>Paenibacillus</taxon>
    </lineage>
</organism>
<reference evidence="4" key="1">
    <citation type="submission" date="2022-06" db="EMBL/GenBank/DDBJ databases">
        <authorList>
            <person name="Dietemann V."/>
            <person name="Ory F."/>
            <person name="Dainat B."/>
            <person name="Oberhansli S."/>
        </authorList>
    </citation>
    <scope>NUCLEOTIDE SEQUENCE</scope>
    <source>
        <strain evidence="4">Ena-SAMPLE-TAB-26-04-2022-14:26:32:270-5432</strain>
    </source>
</reference>
<feature type="domain" description="N-acetyltransferase" evidence="3">
    <location>
        <begin position="27"/>
        <end position="167"/>
    </location>
</feature>
<dbReference type="EMBL" id="CALYLO010000005">
    <property type="protein sequence ID" value="CAH8246547.1"/>
    <property type="molecule type" value="Genomic_DNA"/>
</dbReference>
<name>A0ABM9G4A5_9BACL</name>
<dbReference type="PROSITE" id="PS51186">
    <property type="entry name" value="GNAT"/>
    <property type="match status" value="1"/>
</dbReference>
<evidence type="ECO:0000313" key="4">
    <source>
        <dbReference type="EMBL" id="CAH8246547.1"/>
    </source>
</evidence>
<dbReference type="Proteomes" id="UP001154322">
    <property type="component" value="Unassembled WGS sequence"/>
</dbReference>
<comment type="caution">
    <text evidence="4">The sequence shown here is derived from an EMBL/GenBank/DDBJ whole genome shotgun (WGS) entry which is preliminary data.</text>
</comment>
<keyword evidence="5" id="KW-1185">Reference proteome</keyword>
<dbReference type="Gene3D" id="3.40.630.30">
    <property type="match status" value="1"/>
</dbReference>
<keyword evidence="1" id="KW-0808">Transferase</keyword>